<dbReference type="EMBL" id="ABJB010572532">
    <property type="status" value="NOT_ANNOTATED_CDS"/>
    <property type="molecule type" value="Genomic_DNA"/>
</dbReference>
<dbReference type="PROSITE" id="PS51450">
    <property type="entry name" value="LRR"/>
    <property type="match status" value="1"/>
</dbReference>
<dbReference type="SUPFAM" id="SSF52058">
    <property type="entry name" value="L domain-like"/>
    <property type="match status" value="1"/>
</dbReference>
<dbReference type="AlphaFoldDB" id="B7QNY5"/>
<dbReference type="InterPro" id="IPR032675">
    <property type="entry name" value="LRR_dom_sf"/>
</dbReference>
<keyword evidence="1" id="KW-0433">Leucine-rich repeat</keyword>
<keyword evidence="3" id="KW-0677">Repeat</keyword>
<dbReference type="PANTHER" id="PTHR24364">
    <property type="entry name" value="LP06937P"/>
    <property type="match status" value="1"/>
</dbReference>
<evidence type="ECO:0000256" key="1">
    <source>
        <dbReference type="ARBA" id="ARBA00022614"/>
    </source>
</evidence>
<proteinExistence type="evidence at protein level"/>
<dbReference type="InParanoid" id="B7QNY5"/>
<dbReference type="VEuPathDB" id="VectorBase:ISCI015203"/>
<accession>B7QNY5</accession>
<dbReference type="PANTHER" id="PTHR24364:SF18">
    <property type="entry name" value="LP06937P"/>
    <property type="match status" value="1"/>
</dbReference>
<evidence type="ECO:0000313" key="6">
    <source>
        <dbReference type="Proteomes" id="UP000001555"/>
    </source>
</evidence>
<evidence type="ECO:0000313" key="4">
    <source>
        <dbReference type="EMBL" id="EEC20557.1"/>
    </source>
</evidence>
<evidence type="ECO:0000256" key="2">
    <source>
        <dbReference type="ARBA" id="ARBA00022729"/>
    </source>
</evidence>
<gene>
    <name evidence="4" type="ORF">IscW_ISCW015203</name>
</gene>
<dbReference type="EMBL" id="ABJB010289941">
    <property type="status" value="NOT_ANNOTATED_CDS"/>
    <property type="molecule type" value="Genomic_DNA"/>
</dbReference>
<dbReference type="EMBL" id="ABJB010708843">
    <property type="status" value="NOT_ANNOTATED_CDS"/>
    <property type="molecule type" value="Genomic_DNA"/>
</dbReference>
<reference evidence="5" key="2">
    <citation type="submission" date="2020-05" db="UniProtKB">
        <authorList>
            <consortium name="EnsemblMetazoa"/>
        </authorList>
    </citation>
    <scope>IDENTIFICATION</scope>
    <source>
        <strain evidence="5">wikel</strain>
    </source>
</reference>
<dbReference type="PaxDb" id="6945-B7QNY5"/>
<sequence>MPAHDPSRWMHAHRRNPSAINYRGITIVLAKVNEIADGDIAFRHYKKGRFDRESATQPTRSFLSAALSTSKMLRSRVVLAGAFVTLLVGYVHSTPSCHLRERPLDHLYVCTGFTSPSDFEELIQRPLFYPNTTFVLRNSTLDHLPEGAFARLSVRDLELRNVQLTSFAGHDTAPFSGLETSLKKISFTEDSSLPESWGVLKNLRNLTALGLARMTRLNLTRDFENLPSNVRTIAVVSSTIESVDPNWLSNMDKLGAVVLRSSNFGQVNRAMFPTTAPNMWRIDLFATGLTSIPTGFNEGMPSLKYLDLGDNNITTIDEASAAALFDIGLTKLTLFDNPLHCDCSLSFIVNHPDPPVRGNCVTPTSLKHRGLTTLTTEELCGNA</sequence>
<dbReference type="InterPro" id="IPR052286">
    <property type="entry name" value="Wnt_signaling_inhibitor"/>
</dbReference>
<dbReference type="InterPro" id="IPR001611">
    <property type="entry name" value="Leu-rich_rpt"/>
</dbReference>
<keyword evidence="2" id="KW-0732">Signal</keyword>
<organism>
    <name type="scientific">Ixodes scapularis</name>
    <name type="common">Black-legged tick</name>
    <name type="synonym">Deer tick</name>
    <dbReference type="NCBI Taxonomy" id="6945"/>
    <lineage>
        <taxon>Eukaryota</taxon>
        <taxon>Metazoa</taxon>
        <taxon>Ecdysozoa</taxon>
        <taxon>Arthropoda</taxon>
        <taxon>Chelicerata</taxon>
        <taxon>Arachnida</taxon>
        <taxon>Acari</taxon>
        <taxon>Parasitiformes</taxon>
        <taxon>Ixodida</taxon>
        <taxon>Ixodoidea</taxon>
        <taxon>Ixodidae</taxon>
        <taxon>Ixodinae</taxon>
        <taxon>Ixodes</taxon>
    </lineage>
</organism>
<keyword evidence="7" id="KW-1267">Proteomics identification</keyword>
<dbReference type="EMBL" id="DS980621">
    <property type="protein sequence ID" value="EEC20557.1"/>
    <property type="molecule type" value="Genomic_DNA"/>
</dbReference>
<dbReference type="Proteomes" id="UP000001555">
    <property type="component" value="Unassembled WGS sequence"/>
</dbReference>
<dbReference type="Pfam" id="PF13855">
    <property type="entry name" value="LRR_8"/>
    <property type="match status" value="1"/>
</dbReference>
<dbReference type="VEuPathDB" id="VectorBase:ISCW015203"/>
<dbReference type="VEuPathDB" id="VectorBase:ISCP_009267"/>
<dbReference type="Gene3D" id="3.80.10.10">
    <property type="entry name" value="Ribonuclease Inhibitor"/>
    <property type="match status" value="1"/>
</dbReference>
<dbReference type="HOGENOM" id="CLU_061046_0_0_1"/>
<reference evidence="4 6" key="1">
    <citation type="submission" date="2008-03" db="EMBL/GenBank/DDBJ databases">
        <title>Annotation of Ixodes scapularis.</title>
        <authorList>
            <consortium name="Ixodes scapularis Genome Project Consortium"/>
            <person name="Caler E."/>
            <person name="Hannick L.I."/>
            <person name="Bidwell S."/>
            <person name="Joardar V."/>
            <person name="Thiagarajan M."/>
            <person name="Amedeo P."/>
            <person name="Galinsky K.J."/>
            <person name="Schobel S."/>
            <person name="Inman J."/>
            <person name="Hostetler J."/>
            <person name="Miller J."/>
            <person name="Hammond M."/>
            <person name="Megy K."/>
            <person name="Lawson D."/>
            <person name="Kodira C."/>
            <person name="Sutton G."/>
            <person name="Meyer J."/>
            <person name="Hill C.A."/>
            <person name="Birren B."/>
            <person name="Nene V."/>
            <person name="Collins F."/>
            <person name="Alarcon-Chaidez F."/>
            <person name="Wikel S."/>
            <person name="Strausberg R."/>
        </authorList>
    </citation>
    <scope>NUCLEOTIDE SEQUENCE [LARGE SCALE GENOMIC DNA]</scope>
    <source>
        <strain evidence="6">Wikel</strain>
        <strain evidence="4">Wikel colony</strain>
    </source>
</reference>
<dbReference type="EnsemblMetazoa" id="ISCW015203-RA">
    <property type="protein sequence ID" value="ISCW015203-PA"/>
    <property type="gene ID" value="ISCW015203"/>
</dbReference>
<dbReference type="STRING" id="6945.B7QNY5"/>
<evidence type="ECO:0000256" key="3">
    <source>
        <dbReference type="ARBA" id="ARBA00022737"/>
    </source>
</evidence>
<protein>
    <submittedName>
        <fullName evidence="4 5">Secreted protein, putative</fullName>
    </submittedName>
</protein>
<evidence type="ECO:0007829" key="7">
    <source>
        <dbReference type="PeptideAtlas" id="B7QNY5"/>
    </source>
</evidence>
<keyword evidence="6" id="KW-1185">Reference proteome</keyword>
<evidence type="ECO:0000313" key="5">
    <source>
        <dbReference type="EnsemblMetazoa" id="ISCW015203-PA"/>
    </source>
</evidence>
<name>B7QNY5_IXOSC</name>
<dbReference type="OrthoDB" id="2013775at2759"/>